<evidence type="ECO:0000256" key="2">
    <source>
        <dbReference type="ARBA" id="ARBA00022989"/>
    </source>
</evidence>
<gene>
    <name evidence="3" type="primary">acrB_7</name>
    <name evidence="3" type="ORF">NCTC8849_05694</name>
</gene>
<dbReference type="Pfam" id="PF00873">
    <property type="entry name" value="ACR_tran"/>
    <property type="match status" value="1"/>
</dbReference>
<reference evidence="3 4" key="1">
    <citation type="submission" date="2018-06" db="EMBL/GenBank/DDBJ databases">
        <authorList>
            <consortium name="Pathogen Informatics"/>
            <person name="Doyle S."/>
        </authorList>
    </citation>
    <scope>NUCLEOTIDE SEQUENCE [LARGE SCALE GENOMIC DNA]</scope>
    <source>
        <strain evidence="3 4">NCTC8849</strain>
    </source>
</reference>
<dbReference type="GO" id="GO:0005886">
    <property type="term" value="C:plasma membrane"/>
    <property type="evidence" value="ECO:0007669"/>
    <property type="project" value="TreeGrafter"/>
</dbReference>
<evidence type="ECO:0000313" key="3">
    <source>
        <dbReference type="EMBL" id="STT57022.1"/>
    </source>
</evidence>
<dbReference type="Gene3D" id="3.30.70.1430">
    <property type="entry name" value="Multidrug efflux transporter AcrB pore domain"/>
    <property type="match status" value="1"/>
</dbReference>
<dbReference type="SUPFAM" id="SSF82714">
    <property type="entry name" value="Multidrug efflux transporter AcrB TolC docking domain, DN and DC subdomains"/>
    <property type="match status" value="1"/>
</dbReference>
<dbReference type="Gene3D" id="3.30.70.1320">
    <property type="entry name" value="Multidrug efflux transporter AcrB pore domain like"/>
    <property type="match status" value="1"/>
</dbReference>
<keyword evidence="2" id="KW-0472">Membrane</keyword>
<dbReference type="PANTHER" id="PTHR32063">
    <property type="match status" value="1"/>
</dbReference>
<proteinExistence type="predicted"/>
<dbReference type="GO" id="GO:0042910">
    <property type="term" value="F:xenobiotic transmembrane transporter activity"/>
    <property type="evidence" value="ECO:0007669"/>
    <property type="project" value="TreeGrafter"/>
</dbReference>
<dbReference type="Proteomes" id="UP000254799">
    <property type="component" value="Unassembled WGS sequence"/>
</dbReference>
<organism evidence="3 4">
    <name type="scientific">Klebsiella pneumoniae</name>
    <dbReference type="NCBI Taxonomy" id="573"/>
    <lineage>
        <taxon>Bacteria</taxon>
        <taxon>Pseudomonadati</taxon>
        <taxon>Pseudomonadota</taxon>
        <taxon>Gammaproteobacteria</taxon>
        <taxon>Enterobacterales</taxon>
        <taxon>Enterobacteriaceae</taxon>
        <taxon>Klebsiella/Raoultella group</taxon>
        <taxon>Klebsiella</taxon>
        <taxon>Klebsiella pneumoniae complex</taxon>
    </lineage>
</organism>
<accession>A0A377WTF6</accession>
<keyword evidence="1" id="KW-0812">Transmembrane</keyword>
<dbReference type="InterPro" id="IPR001036">
    <property type="entry name" value="Acrflvin-R"/>
</dbReference>
<dbReference type="InterPro" id="IPR027463">
    <property type="entry name" value="AcrB_DN_DC_subdom"/>
</dbReference>
<sequence length="157" mass="17172">MNGIDNLMYMSSTSDSAGSVTITLTFKSGTDPDIAQVQVQNKLQLATPLLPQEVQQQGISVEKSSSSFLLVAGFISDNPTTTQDDISDYVASNVKDPISRLNGVGDVQLFGAQYAMRVWLDGNLLNKYNLTPVDVINALQVQNDQNRRGSARRYAQR</sequence>
<protein>
    <submittedName>
        <fullName evidence="3">RND efflux system</fullName>
    </submittedName>
</protein>
<evidence type="ECO:0000313" key="4">
    <source>
        <dbReference type="Proteomes" id="UP000254799"/>
    </source>
</evidence>
<dbReference type="SUPFAM" id="SSF82693">
    <property type="entry name" value="Multidrug efflux transporter AcrB pore domain, PN1, PN2, PC1 and PC2 subdomains"/>
    <property type="match status" value="2"/>
</dbReference>
<dbReference type="EMBL" id="UGLC01000002">
    <property type="protein sequence ID" value="STT57022.1"/>
    <property type="molecule type" value="Genomic_DNA"/>
</dbReference>
<dbReference type="AlphaFoldDB" id="A0A377WTF6"/>
<name>A0A377WTF6_KLEPN</name>
<dbReference type="Gene3D" id="3.30.2090.10">
    <property type="entry name" value="Multidrug efflux transporter AcrB TolC docking domain, DN and DC subdomains"/>
    <property type="match status" value="1"/>
</dbReference>
<keyword evidence="2" id="KW-1133">Transmembrane helix</keyword>
<dbReference type="PANTHER" id="PTHR32063:SF72">
    <property type="entry name" value="MULTIDRUG EXPORT PROTEIN ACRF"/>
    <property type="match status" value="1"/>
</dbReference>
<evidence type="ECO:0000256" key="1">
    <source>
        <dbReference type="ARBA" id="ARBA00022692"/>
    </source>
</evidence>